<evidence type="ECO:0000313" key="5">
    <source>
        <dbReference type="Proteomes" id="UP000001054"/>
    </source>
</evidence>
<geneLocation type="plasmid" evidence="5">
    <name>sym pNGR234b</name>
</geneLocation>
<dbReference type="PRINTS" id="PR00080">
    <property type="entry name" value="SDRFAMILY"/>
</dbReference>
<keyword evidence="4" id="KW-0614">Plasmid</keyword>
<reference evidence="5" key="1">
    <citation type="journal article" date="2004" name="J. Bacteriol.">
        <title>An evolutionary hot spot: the pNGR234b replicon of Rhizobium sp. strain NGR234.</title>
        <authorList>
            <person name="Streit W.R."/>
            <person name="Schmitz R.A."/>
            <person name="Perret X."/>
            <person name="Staehelin C."/>
            <person name="Deakin W.J."/>
            <person name="Raasch C."/>
            <person name="Liesegang H."/>
            <person name="Broughton W.J."/>
        </authorList>
    </citation>
    <scope>NUCLEOTIDE SEQUENCE [LARGE SCALE GENOMIC DNA]</scope>
    <source>
        <strain evidence="5">NBRC 101917 / NGR234</strain>
    </source>
</reference>
<dbReference type="HOGENOM" id="CLU_010194_1_2_5"/>
<dbReference type="KEGG" id="rhi:NGR_b19810"/>
<dbReference type="PANTHER" id="PTHR43639">
    <property type="entry name" value="OXIDOREDUCTASE, SHORT-CHAIN DEHYDROGENASE/REDUCTASE FAMILY (AFU_ORTHOLOGUE AFUA_5G02870)"/>
    <property type="match status" value="1"/>
</dbReference>
<organism evidence="4 5">
    <name type="scientific">Sinorhizobium fredii (strain NBRC 101917 / NGR234)</name>
    <dbReference type="NCBI Taxonomy" id="394"/>
    <lineage>
        <taxon>Bacteria</taxon>
        <taxon>Pseudomonadati</taxon>
        <taxon>Pseudomonadota</taxon>
        <taxon>Alphaproteobacteria</taxon>
        <taxon>Hyphomicrobiales</taxon>
        <taxon>Rhizobiaceae</taxon>
        <taxon>Sinorhizobium/Ensifer group</taxon>
        <taxon>Sinorhizobium</taxon>
    </lineage>
</organism>
<keyword evidence="2" id="KW-0560">Oxidoreductase</keyword>
<evidence type="ECO:0000256" key="1">
    <source>
        <dbReference type="ARBA" id="ARBA00006484"/>
    </source>
</evidence>
<dbReference type="InterPro" id="IPR057326">
    <property type="entry name" value="KR_dom"/>
</dbReference>
<dbReference type="SMART" id="SM00822">
    <property type="entry name" value="PKS_KR"/>
    <property type="match status" value="1"/>
</dbReference>
<dbReference type="Proteomes" id="UP000001054">
    <property type="component" value="Plasmid pNGR234b"/>
</dbReference>
<accession>C3KLZ2</accession>
<gene>
    <name evidence="4" type="ordered locus">NGR_b19810</name>
</gene>
<protein>
    <submittedName>
        <fullName evidence="4">Oxidoreductase, short chain dehydrogenase/reductase family</fullName>
    </submittedName>
</protein>
<dbReference type="CDD" id="cd05233">
    <property type="entry name" value="SDR_c"/>
    <property type="match status" value="1"/>
</dbReference>
<dbReference type="SUPFAM" id="SSF51735">
    <property type="entry name" value="NAD(P)-binding Rossmann-fold domains"/>
    <property type="match status" value="1"/>
</dbReference>
<sequence length="263" mass="27642">MSANSGIFLVAAKWKYAMERKTALVTGATSGIGLACAQQLASSGVRVAVCGRRADLLKDVAQRLGVGAIPIVADISDESSAAAAVDAAWEGFNGIDYLVHAAGIVTPAALEELSPELWRRHIDVNLSGAFYIIRNCALRMRERGQGSIVAIASNLSFMGMPNFAHYCASKAGLAGLCKALALELAPQVRVNCVCPGPVDTPMMEAELEWFGGSSEVRESAIAQVPMKRFASPDEIAQFVLFVAMQARFATGSMLSIDGGTTAG</sequence>
<dbReference type="GO" id="GO:0016491">
    <property type="term" value="F:oxidoreductase activity"/>
    <property type="evidence" value="ECO:0007669"/>
    <property type="project" value="UniProtKB-KW"/>
</dbReference>
<proteinExistence type="inferred from homology"/>
<evidence type="ECO:0000259" key="3">
    <source>
        <dbReference type="SMART" id="SM00822"/>
    </source>
</evidence>
<comment type="similarity">
    <text evidence="1">Belongs to the short-chain dehydrogenases/reductases (SDR) family.</text>
</comment>
<dbReference type="FunFam" id="3.40.50.720:FF:000084">
    <property type="entry name" value="Short-chain dehydrogenase reductase"/>
    <property type="match status" value="1"/>
</dbReference>
<dbReference type="InterPro" id="IPR002347">
    <property type="entry name" value="SDR_fam"/>
</dbReference>
<dbReference type="Pfam" id="PF13561">
    <property type="entry name" value="adh_short_C2"/>
    <property type="match status" value="1"/>
</dbReference>
<dbReference type="AlphaFoldDB" id="C3KLZ2"/>
<name>C3KLZ2_SINFN</name>
<dbReference type="PROSITE" id="PS00061">
    <property type="entry name" value="ADH_SHORT"/>
    <property type="match status" value="1"/>
</dbReference>
<dbReference type="PANTHER" id="PTHR43639:SF1">
    <property type="entry name" value="SHORT-CHAIN DEHYDROGENASE_REDUCTASE FAMILY PROTEIN"/>
    <property type="match status" value="1"/>
</dbReference>
<dbReference type="InterPro" id="IPR036291">
    <property type="entry name" value="NAD(P)-bd_dom_sf"/>
</dbReference>
<dbReference type="PATRIC" id="fig|394.7.peg.2400"/>
<dbReference type="OrthoDB" id="7568484at2"/>
<dbReference type="InterPro" id="IPR020904">
    <property type="entry name" value="Sc_DH/Rdtase_CS"/>
</dbReference>
<feature type="domain" description="Ketoreductase" evidence="3">
    <location>
        <begin position="21"/>
        <end position="201"/>
    </location>
</feature>
<evidence type="ECO:0000256" key="2">
    <source>
        <dbReference type="ARBA" id="ARBA00023002"/>
    </source>
</evidence>
<evidence type="ECO:0000313" key="4">
    <source>
        <dbReference type="EMBL" id="ACP23428.1"/>
    </source>
</evidence>
<dbReference type="Gene3D" id="3.40.50.720">
    <property type="entry name" value="NAD(P)-binding Rossmann-like Domain"/>
    <property type="match status" value="1"/>
</dbReference>
<keyword evidence="5" id="KW-1185">Reference proteome</keyword>
<dbReference type="RefSeq" id="WP_015888049.1">
    <property type="nucleotide sequence ID" value="NC_012586.1"/>
</dbReference>
<dbReference type="EMBL" id="CP000874">
    <property type="protein sequence ID" value="ACP23428.1"/>
    <property type="molecule type" value="Genomic_DNA"/>
</dbReference>
<reference evidence="4 5" key="2">
    <citation type="journal article" date="2009" name="Appl. Environ. Microbiol.">
        <title>Rhizobium sp. strain NGR234 possesses a remarkable number of secretion systems.</title>
        <authorList>
            <person name="Schmeisser C."/>
            <person name="Liesegang H."/>
            <person name="Krysciak D."/>
            <person name="Bakkou N."/>
            <person name="Le Quere A."/>
            <person name="Wollherr A."/>
            <person name="Heinemeyer I."/>
            <person name="Morgenstern B."/>
            <person name="Pommerening-Roeser A."/>
            <person name="Flores M."/>
            <person name="Palacios R."/>
            <person name="Brenner S."/>
            <person name="Gottschalk G."/>
            <person name="Schmitz R.A."/>
            <person name="Broughton W.J."/>
            <person name="Perret X."/>
            <person name="Strittmatter A.W."/>
            <person name="Streit W.R."/>
        </authorList>
    </citation>
    <scope>NUCLEOTIDE SEQUENCE [LARGE SCALE GENOMIC DNA]</scope>
    <source>
        <strain evidence="5">NBRC 101917 / NGR234</strain>
    </source>
</reference>
<dbReference type="PRINTS" id="PR00081">
    <property type="entry name" value="GDHRDH"/>
</dbReference>